<dbReference type="WBParaSite" id="Gr19_v10_g4108.t1">
    <property type="protein sequence ID" value="Gr19_v10_g4108.t1"/>
    <property type="gene ID" value="Gr19_v10_g4108"/>
</dbReference>
<dbReference type="SUPFAM" id="SSF50494">
    <property type="entry name" value="Trypsin-like serine proteases"/>
    <property type="match status" value="1"/>
</dbReference>
<reference evidence="7" key="1">
    <citation type="submission" date="2022-11" db="UniProtKB">
        <authorList>
            <consortium name="WormBaseParasite"/>
        </authorList>
    </citation>
    <scope>IDENTIFICATION</scope>
</reference>
<evidence type="ECO:0000256" key="2">
    <source>
        <dbReference type="ARBA" id="ARBA00024195"/>
    </source>
</evidence>
<evidence type="ECO:0000256" key="3">
    <source>
        <dbReference type="RuleBase" id="RU363034"/>
    </source>
</evidence>
<feature type="chain" id="PRO_5036724237" evidence="4">
    <location>
        <begin position="25"/>
        <end position="308"/>
    </location>
</feature>
<dbReference type="InterPro" id="IPR018114">
    <property type="entry name" value="TRYPSIN_HIS"/>
</dbReference>
<protein>
    <submittedName>
        <fullName evidence="7">Peptidase S1 domain-containing protein</fullName>
    </submittedName>
</protein>
<dbReference type="AlphaFoldDB" id="A0A914HSM8"/>
<keyword evidence="3" id="KW-0378">Hydrolase</keyword>
<dbReference type="SMART" id="SM00020">
    <property type="entry name" value="Tryp_SPc"/>
    <property type="match status" value="1"/>
</dbReference>
<evidence type="ECO:0000256" key="1">
    <source>
        <dbReference type="ARBA" id="ARBA00023157"/>
    </source>
</evidence>
<dbReference type="InterPro" id="IPR001314">
    <property type="entry name" value="Peptidase_S1A"/>
</dbReference>
<dbReference type="PROSITE" id="PS50240">
    <property type="entry name" value="TRYPSIN_DOM"/>
    <property type="match status" value="1"/>
</dbReference>
<evidence type="ECO:0000259" key="5">
    <source>
        <dbReference type="PROSITE" id="PS50240"/>
    </source>
</evidence>
<dbReference type="Gene3D" id="2.40.10.10">
    <property type="entry name" value="Trypsin-like serine proteases"/>
    <property type="match status" value="1"/>
</dbReference>
<dbReference type="InterPro" id="IPR009003">
    <property type="entry name" value="Peptidase_S1_PA"/>
</dbReference>
<evidence type="ECO:0000313" key="7">
    <source>
        <dbReference type="WBParaSite" id="Gr19_v10_g4108.t1"/>
    </source>
</evidence>
<dbReference type="Pfam" id="PF00089">
    <property type="entry name" value="Trypsin"/>
    <property type="match status" value="1"/>
</dbReference>
<feature type="domain" description="Peptidase S1" evidence="5">
    <location>
        <begin position="40"/>
        <end position="302"/>
    </location>
</feature>
<dbReference type="GO" id="GO:0006508">
    <property type="term" value="P:proteolysis"/>
    <property type="evidence" value="ECO:0007669"/>
    <property type="project" value="UniProtKB-KW"/>
</dbReference>
<dbReference type="InterPro" id="IPR033116">
    <property type="entry name" value="TRYPSIN_SER"/>
</dbReference>
<comment type="similarity">
    <text evidence="2">Belongs to the peptidase S1 family. CLIP subfamily.</text>
</comment>
<keyword evidence="3" id="KW-0645">Protease</keyword>
<dbReference type="CDD" id="cd00190">
    <property type="entry name" value="Tryp_SPc"/>
    <property type="match status" value="1"/>
</dbReference>
<dbReference type="PROSITE" id="PS00134">
    <property type="entry name" value="TRYPSIN_HIS"/>
    <property type="match status" value="1"/>
</dbReference>
<name>A0A914HSM8_GLORO</name>
<keyword evidence="4" id="KW-0732">Signal</keyword>
<feature type="signal peptide" evidence="4">
    <location>
        <begin position="1"/>
        <end position="24"/>
    </location>
</feature>
<evidence type="ECO:0000256" key="4">
    <source>
        <dbReference type="SAM" id="SignalP"/>
    </source>
</evidence>
<dbReference type="InterPro" id="IPR001254">
    <property type="entry name" value="Trypsin_dom"/>
</dbReference>
<sequence length="308" mass="34555">MLYKLFTLSFSVNFALLLFHVTISQKCGEFKKDEGNEFKVSNGEPVQSHSKWPWMAALFSSQSGICFGTNNFCCSASIIGRRYVLTAAHCFPPYPGEERQNLHKNVHLRLGSFNYSAKDAIEPKLEKVTLHPDFSDDTMLNDLAIIKLNEPLEFTANVRPICLFNSFGEEAKNAKSTKAFIVGWGNLHEAEYDENGIVIGREPDENPEILREGHTEVRNPDECEKLIDKLDICLDGRLCSEIGHQNAEMGDSGGPLLSLSQNGTRWTQLGVTNLAALKKDDRVAILYTRVSDYCGWIEQNTRGEVKCL</sequence>
<keyword evidence="6" id="KW-1185">Reference proteome</keyword>
<proteinExistence type="inferred from homology"/>
<keyword evidence="1" id="KW-1015">Disulfide bond</keyword>
<organism evidence="6 7">
    <name type="scientific">Globodera rostochiensis</name>
    <name type="common">Golden nematode worm</name>
    <name type="synonym">Heterodera rostochiensis</name>
    <dbReference type="NCBI Taxonomy" id="31243"/>
    <lineage>
        <taxon>Eukaryota</taxon>
        <taxon>Metazoa</taxon>
        <taxon>Ecdysozoa</taxon>
        <taxon>Nematoda</taxon>
        <taxon>Chromadorea</taxon>
        <taxon>Rhabditida</taxon>
        <taxon>Tylenchina</taxon>
        <taxon>Tylenchomorpha</taxon>
        <taxon>Tylenchoidea</taxon>
        <taxon>Heteroderidae</taxon>
        <taxon>Heteroderinae</taxon>
        <taxon>Globodera</taxon>
    </lineage>
</organism>
<dbReference type="PANTHER" id="PTHR24256">
    <property type="entry name" value="TRYPTASE-RELATED"/>
    <property type="match status" value="1"/>
</dbReference>
<dbReference type="InterPro" id="IPR051487">
    <property type="entry name" value="Ser/Thr_Proteases_Immune/Dev"/>
</dbReference>
<keyword evidence="3" id="KW-0720">Serine protease</keyword>
<dbReference type="InterPro" id="IPR043504">
    <property type="entry name" value="Peptidase_S1_PA_chymotrypsin"/>
</dbReference>
<evidence type="ECO:0000313" key="6">
    <source>
        <dbReference type="Proteomes" id="UP000887572"/>
    </source>
</evidence>
<dbReference type="PRINTS" id="PR00722">
    <property type="entry name" value="CHYMOTRYPSIN"/>
</dbReference>
<dbReference type="GO" id="GO:0004252">
    <property type="term" value="F:serine-type endopeptidase activity"/>
    <property type="evidence" value="ECO:0007669"/>
    <property type="project" value="InterPro"/>
</dbReference>
<accession>A0A914HSM8</accession>
<dbReference type="FunFam" id="2.40.10.10:FF:000068">
    <property type="entry name" value="transmembrane protease serine 2"/>
    <property type="match status" value="1"/>
</dbReference>
<dbReference type="Proteomes" id="UP000887572">
    <property type="component" value="Unplaced"/>
</dbReference>
<dbReference type="PROSITE" id="PS00135">
    <property type="entry name" value="TRYPSIN_SER"/>
    <property type="match status" value="1"/>
</dbReference>